<dbReference type="PANTHER" id="PTHR24092:SF81">
    <property type="entry name" value="PHOSPHOLIPID-TRANSPORTING ATPASE VA"/>
    <property type="match status" value="1"/>
</dbReference>
<dbReference type="GO" id="GO:0016887">
    <property type="term" value="F:ATP hydrolysis activity"/>
    <property type="evidence" value="ECO:0007669"/>
    <property type="project" value="InterPro"/>
</dbReference>
<accession>A0A7F8RQ79</accession>
<gene>
    <name evidence="6" type="primary">LOC115944409</name>
</gene>
<protein>
    <submittedName>
        <fullName evidence="6">Probable phospholipid-transporting ATPase VA</fullName>
    </submittedName>
</protein>
<evidence type="ECO:0000256" key="2">
    <source>
        <dbReference type="ARBA" id="ARBA00022692"/>
    </source>
</evidence>
<dbReference type="GeneID" id="115944409"/>
<dbReference type="PANTHER" id="PTHR24092">
    <property type="entry name" value="PROBABLE PHOSPHOLIPID-TRANSPORTING ATPASE"/>
    <property type="match status" value="1"/>
</dbReference>
<dbReference type="OrthoDB" id="377733at2759"/>
<dbReference type="SUPFAM" id="SSF56784">
    <property type="entry name" value="HAD-like"/>
    <property type="match status" value="1"/>
</dbReference>
<dbReference type="AlphaFoldDB" id="A0A7F8RQ79"/>
<keyword evidence="4" id="KW-0472">Membrane</keyword>
<dbReference type="NCBIfam" id="TIGR01494">
    <property type="entry name" value="ATPase_P-type"/>
    <property type="match status" value="1"/>
</dbReference>
<organism evidence="5 6">
    <name type="scientific">Leptonychotes weddellii</name>
    <name type="common">Weddell seal</name>
    <name type="synonym">Otaria weddellii</name>
    <dbReference type="NCBI Taxonomy" id="9713"/>
    <lineage>
        <taxon>Eukaryota</taxon>
        <taxon>Metazoa</taxon>
        <taxon>Chordata</taxon>
        <taxon>Craniata</taxon>
        <taxon>Vertebrata</taxon>
        <taxon>Euteleostomi</taxon>
        <taxon>Mammalia</taxon>
        <taxon>Eutheria</taxon>
        <taxon>Laurasiatheria</taxon>
        <taxon>Carnivora</taxon>
        <taxon>Caniformia</taxon>
        <taxon>Pinnipedia</taxon>
        <taxon>Phocidae</taxon>
        <taxon>Monachinae</taxon>
        <taxon>Lobodontini</taxon>
        <taxon>Leptonychotes</taxon>
    </lineage>
</organism>
<name>A0A7F8RQ79_LEPWE</name>
<reference evidence="6" key="1">
    <citation type="submission" date="2025-08" db="UniProtKB">
        <authorList>
            <consortium name="RefSeq"/>
        </authorList>
    </citation>
    <scope>IDENTIFICATION</scope>
    <source>
        <tissue evidence="6">Liver</tissue>
    </source>
</reference>
<dbReference type="SUPFAM" id="SSF81660">
    <property type="entry name" value="Metal cation-transporting ATPase, ATP-binding domain N"/>
    <property type="match status" value="1"/>
</dbReference>
<evidence type="ECO:0000313" key="5">
    <source>
        <dbReference type="Proteomes" id="UP000245341"/>
    </source>
</evidence>
<dbReference type="Gene3D" id="3.40.1110.10">
    <property type="entry name" value="Calcium-transporting ATPase, cytoplasmic domain N"/>
    <property type="match status" value="1"/>
</dbReference>
<sequence length="194" mass="21762">MFSCEVLSIASRVHLPCSARAGRGFLSVLLHLEVQFAQDLTQIVDSLSQTRGLTTDDARGRHQKKIRSKTQNYLNLYAVEGLRTLCIAKRVLSEEEYACWLQSHLEAESSLDNREELLFQSAIRLETNLHLLGATGIEDRLQDGVPETIAKLRQAGLQIWVLTGDKQETAINIAYACKLLDHDEEVLTLNAESQ</sequence>
<dbReference type="GO" id="GO:0045332">
    <property type="term" value="P:phospholipid translocation"/>
    <property type="evidence" value="ECO:0007669"/>
    <property type="project" value="TreeGrafter"/>
</dbReference>
<dbReference type="GO" id="GO:0140326">
    <property type="term" value="F:ATPase-coupled intramembrane lipid transporter activity"/>
    <property type="evidence" value="ECO:0007669"/>
    <property type="project" value="TreeGrafter"/>
</dbReference>
<evidence type="ECO:0000256" key="4">
    <source>
        <dbReference type="ARBA" id="ARBA00023136"/>
    </source>
</evidence>
<dbReference type="InterPro" id="IPR036412">
    <property type="entry name" value="HAD-like_sf"/>
</dbReference>
<dbReference type="InterPro" id="IPR001757">
    <property type="entry name" value="P_typ_ATPase"/>
</dbReference>
<dbReference type="RefSeq" id="XP_030895455.1">
    <property type="nucleotide sequence ID" value="XM_031039595.1"/>
</dbReference>
<dbReference type="KEGG" id="lww:115944409"/>
<comment type="subcellular location">
    <subcellularLocation>
        <location evidence="1">Membrane</location>
    </subcellularLocation>
</comment>
<dbReference type="Gene3D" id="3.40.50.1000">
    <property type="entry name" value="HAD superfamily/HAD-like"/>
    <property type="match status" value="1"/>
</dbReference>
<evidence type="ECO:0000256" key="3">
    <source>
        <dbReference type="ARBA" id="ARBA00022989"/>
    </source>
</evidence>
<keyword evidence="2" id="KW-0812">Transmembrane</keyword>
<evidence type="ECO:0000256" key="1">
    <source>
        <dbReference type="ARBA" id="ARBA00004370"/>
    </source>
</evidence>
<dbReference type="GO" id="GO:0005886">
    <property type="term" value="C:plasma membrane"/>
    <property type="evidence" value="ECO:0007669"/>
    <property type="project" value="TreeGrafter"/>
</dbReference>
<keyword evidence="5" id="KW-1185">Reference proteome</keyword>
<dbReference type="GO" id="GO:0005524">
    <property type="term" value="F:ATP binding"/>
    <property type="evidence" value="ECO:0007669"/>
    <property type="project" value="InterPro"/>
</dbReference>
<proteinExistence type="predicted"/>
<dbReference type="Proteomes" id="UP000245341">
    <property type="component" value="Unplaced"/>
</dbReference>
<dbReference type="Pfam" id="PF00702">
    <property type="entry name" value="Hydrolase"/>
    <property type="match status" value="1"/>
</dbReference>
<keyword evidence="3" id="KW-1133">Transmembrane helix</keyword>
<dbReference type="InterPro" id="IPR023214">
    <property type="entry name" value="HAD_sf"/>
</dbReference>
<evidence type="ECO:0000313" key="6">
    <source>
        <dbReference type="RefSeq" id="XP_030895455.1"/>
    </source>
</evidence>
<dbReference type="InterPro" id="IPR023299">
    <property type="entry name" value="ATPase_P-typ_cyto_dom_N"/>
</dbReference>
<feature type="non-terminal residue" evidence="6">
    <location>
        <position position="194"/>
    </location>
</feature>